<keyword evidence="2 6" id="KW-0597">Phosphoprotein</keyword>
<dbReference type="PANTHER" id="PTHR43214">
    <property type="entry name" value="TWO-COMPONENT RESPONSE REGULATOR"/>
    <property type="match status" value="1"/>
</dbReference>
<keyword evidence="5" id="KW-0804">Transcription</keyword>
<evidence type="ECO:0000259" key="7">
    <source>
        <dbReference type="PROSITE" id="PS50110"/>
    </source>
</evidence>
<dbReference type="GO" id="GO:0006355">
    <property type="term" value="P:regulation of DNA-templated transcription"/>
    <property type="evidence" value="ECO:0007669"/>
    <property type="project" value="InterPro"/>
</dbReference>
<dbReference type="SUPFAM" id="SSF46894">
    <property type="entry name" value="C-terminal effector domain of the bipartite response regulators"/>
    <property type="match status" value="1"/>
</dbReference>
<evidence type="ECO:0000313" key="9">
    <source>
        <dbReference type="Proteomes" id="UP001234602"/>
    </source>
</evidence>
<evidence type="ECO:0000256" key="5">
    <source>
        <dbReference type="ARBA" id="ARBA00023163"/>
    </source>
</evidence>
<evidence type="ECO:0000256" key="2">
    <source>
        <dbReference type="ARBA" id="ARBA00022553"/>
    </source>
</evidence>
<protein>
    <submittedName>
        <fullName evidence="8">Response regulator transcription factor</fullName>
    </submittedName>
</protein>
<dbReference type="InterPro" id="IPR011006">
    <property type="entry name" value="CheY-like_superfamily"/>
</dbReference>
<dbReference type="SMART" id="SM00448">
    <property type="entry name" value="REC"/>
    <property type="match status" value="1"/>
</dbReference>
<dbReference type="Gene3D" id="3.40.50.2300">
    <property type="match status" value="1"/>
</dbReference>
<dbReference type="PROSITE" id="PS50110">
    <property type="entry name" value="RESPONSE_REGULATORY"/>
    <property type="match status" value="1"/>
</dbReference>
<dbReference type="SUPFAM" id="SSF52172">
    <property type="entry name" value="CheY-like"/>
    <property type="match status" value="1"/>
</dbReference>
<accession>A0AAW7I7B9</accession>
<dbReference type="GO" id="GO:0000160">
    <property type="term" value="P:phosphorelay signal transduction system"/>
    <property type="evidence" value="ECO:0007669"/>
    <property type="project" value="InterPro"/>
</dbReference>
<feature type="domain" description="Response regulatory" evidence="7">
    <location>
        <begin position="5"/>
        <end position="123"/>
    </location>
</feature>
<feature type="modified residue" description="4-aspartylphosphate" evidence="6">
    <location>
        <position position="55"/>
    </location>
</feature>
<dbReference type="AlphaFoldDB" id="A0AAW7I7B9"/>
<comment type="subcellular location">
    <subcellularLocation>
        <location evidence="1">Cytoplasm</location>
    </subcellularLocation>
</comment>
<evidence type="ECO:0000256" key="3">
    <source>
        <dbReference type="ARBA" id="ARBA00023015"/>
    </source>
</evidence>
<organism evidence="8 9">
    <name type="scientific">Peribacillus simplex</name>
    <dbReference type="NCBI Taxonomy" id="1478"/>
    <lineage>
        <taxon>Bacteria</taxon>
        <taxon>Bacillati</taxon>
        <taxon>Bacillota</taxon>
        <taxon>Bacilli</taxon>
        <taxon>Bacillales</taxon>
        <taxon>Bacillaceae</taxon>
        <taxon>Peribacillus</taxon>
    </lineage>
</organism>
<dbReference type="RefSeq" id="WP_289319219.1">
    <property type="nucleotide sequence ID" value="NZ_JAUCEY010000007.1"/>
</dbReference>
<dbReference type="PANTHER" id="PTHR43214:SF43">
    <property type="entry name" value="TWO-COMPONENT RESPONSE REGULATOR"/>
    <property type="match status" value="1"/>
</dbReference>
<dbReference type="InterPro" id="IPR001789">
    <property type="entry name" value="Sig_transdc_resp-reg_receiver"/>
</dbReference>
<dbReference type="GO" id="GO:0003677">
    <property type="term" value="F:DNA binding"/>
    <property type="evidence" value="ECO:0007669"/>
    <property type="project" value="UniProtKB-KW"/>
</dbReference>
<evidence type="ECO:0000256" key="1">
    <source>
        <dbReference type="ARBA" id="ARBA00004496"/>
    </source>
</evidence>
<keyword evidence="3" id="KW-0805">Transcription regulation</keyword>
<dbReference type="GO" id="GO:0005737">
    <property type="term" value="C:cytoplasm"/>
    <property type="evidence" value="ECO:0007669"/>
    <property type="project" value="UniProtKB-SubCell"/>
</dbReference>
<dbReference type="EMBL" id="JAUCEY010000007">
    <property type="protein sequence ID" value="MDM5451054.1"/>
    <property type="molecule type" value="Genomic_DNA"/>
</dbReference>
<gene>
    <name evidence="8" type="ORF">QUF89_02175</name>
</gene>
<dbReference type="InterPro" id="IPR039420">
    <property type="entry name" value="WalR-like"/>
</dbReference>
<comment type="caution">
    <text evidence="8">The sequence shown here is derived from an EMBL/GenBank/DDBJ whole genome shotgun (WGS) entry which is preliminary data.</text>
</comment>
<proteinExistence type="predicted"/>
<reference evidence="8" key="1">
    <citation type="submission" date="2023-06" db="EMBL/GenBank/DDBJ databases">
        <title>Comparative genomics of Bacillaceae isolates and their secondary metabolite potential.</title>
        <authorList>
            <person name="Song L."/>
            <person name="Nielsen L.J."/>
            <person name="Mohite O."/>
            <person name="Xu X."/>
            <person name="Weber T."/>
            <person name="Kovacs A.T."/>
        </authorList>
    </citation>
    <scope>NUCLEOTIDE SEQUENCE</scope>
    <source>
        <strain evidence="8">D8_B_37</strain>
    </source>
</reference>
<name>A0AAW7I7B9_9BACI</name>
<evidence type="ECO:0000313" key="8">
    <source>
        <dbReference type="EMBL" id="MDM5451054.1"/>
    </source>
</evidence>
<dbReference type="CDD" id="cd17535">
    <property type="entry name" value="REC_NarL-like"/>
    <property type="match status" value="1"/>
</dbReference>
<evidence type="ECO:0000256" key="4">
    <source>
        <dbReference type="ARBA" id="ARBA00023125"/>
    </source>
</evidence>
<dbReference type="InterPro" id="IPR016032">
    <property type="entry name" value="Sig_transdc_resp-reg_C-effctor"/>
</dbReference>
<sequence length="192" mass="21787">MDKIRLMIVEDDPVWMKCISNYVRKGNDITVVKQAYTKEDALQVVCDNVDVVLVDLTLSKDDENLSGLEVASQLSDKGLKKIIMLTSWDDTEIILEAFDTGVVNYITKASYRDIPDAIREAYQGKVSLHSDVSTVLISALKRERKGKVLTPAEREVYDLKEQGLNKTQIAHKLYKSIETIKRQLKIIKSKVK</sequence>
<dbReference type="Proteomes" id="UP001234602">
    <property type="component" value="Unassembled WGS sequence"/>
</dbReference>
<evidence type="ECO:0000256" key="6">
    <source>
        <dbReference type="PROSITE-ProRule" id="PRU00169"/>
    </source>
</evidence>
<dbReference type="Pfam" id="PF00072">
    <property type="entry name" value="Response_reg"/>
    <property type="match status" value="1"/>
</dbReference>
<dbReference type="InterPro" id="IPR058245">
    <property type="entry name" value="NreC/VraR/RcsB-like_REC"/>
</dbReference>
<keyword evidence="4" id="KW-0238">DNA-binding</keyword>